<organism evidence="5 6">
    <name type="scientific">Trifolium pratense</name>
    <name type="common">Red clover</name>
    <dbReference type="NCBI Taxonomy" id="57577"/>
    <lineage>
        <taxon>Eukaryota</taxon>
        <taxon>Viridiplantae</taxon>
        <taxon>Streptophyta</taxon>
        <taxon>Embryophyta</taxon>
        <taxon>Tracheophyta</taxon>
        <taxon>Spermatophyta</taxon>
        <taxon>Magnoliopsida</taxon>
        <taxon>eudicotyledons</taxon>
        <taxon>Gunneridae</taxon>
        <taxon>Pentapetalae</taxon>
        <taxon>rosids</taxon>
        <taxon>fabids</taxon>
        <taxon>Fabales</taxon>
        <taxon>Fabaceae</taxon>
        <taxon>Papilionoideae</taxon>
        <taxon>50 kb inversion clade</taxon>
        <taxon>NPAAA clade</taxon>
        <taxon>Hologalegina</taxon>
        <taxon>IRL clade</taxon>
        <taxon>Trifolieae</taxon>
        <taxon>Trifolium</taxon>
    </lineage>
</organism>
<name>A0A2K3MFR8_TRIPR</name>
<dbReference type="InterPro" id="IPR027214">
    <property type="entry name" value="Cystatin"/>
</dbReference>
<protein>
    <recommendedName>
        <fullName evidence="3">Cysteine proteinase inhibitor</fullName>
    </recommendedName>
</protein>
<evidence type="ECO:0000313" key="5">
    <source>
        <dbReference type="EMBL" id="PNX89614.1"/>
    </source>
</evidence>
<dbReference type="STRING" id="57577.A0A2K3MFR8"/>
<evidence type="ECO:0000256" key="3">
    <source>
        <dbReference type="RuleBase" id="RU362130"/>
    </source>
</evidence>
<dbReference type="GO" id="GO:0004869">
    <property type="term" value="F:cysteine-type endopeptidase inhibitor activity"/>
    <property type="evidence" value="ECO:0007669"/>
    <property type="project" value="UniProtKB-KW"/>
</dbReference>
<dbReference type="SMART" id="SM00043">
    <property type="entry name" value="CY"/>
    <property type="match status" value="1"/>
</dbReference>
<evidence type="ECO:0000259" key="4">
    <source>
        <dbReference type="SMART" id="SM00043"/>
    </source>
</evidence>
<keyword evidence="2 3" id="KW-0789">Thiol protease inhibitor</keyword>
<feature type="domain" description="Cystatin" evidence="4">
    <location>
        <begin position="19"/>
        <end position="109"/>
    </location>
</feature>
<dbReference type="Pfam" id="PF16845">
    <property type="entry name" value="SQAPI"/>
    <property type="match status" value="1"/>
</dbReference>
<comment type="similarity">
    <text evidence="3">Belongs to the cystatin family. Phytocystatin subfamily.</text>
</comment>
<dbReference type="EMBL" id="ASHM01060354">
    <property type="protein sequence ID" value="PNX89614.1"/>
    <property type="molecule type" value="Genomic_DNA"/>
</dbReference>
<reference evidence="5 6" key="1">
    <citation type="journal article" date="2014" name="Am. J. Bot.">
        <title>Genome assembly and annotation for red clover (Trifolium pratense; Fabaceae).</title>
        <authorList>
            <person name="Istvanek J."/>
            <person name="Jaros M."/>
            <person name="Krenek A."/>
            <person name="Repkova J."/>
        </authorList>
    </citation>
    <scope>NUCLEOTIDE SEQUENCE [LARGE SCALE GENOMIC DNA]</scope>
    <source>
        <strain evidence="6">cv. Tatra</strain>
        <tissue evidence="5">Young leaves</tissue>
    </source>
</reference>
<gene>
    <name evidence="5" type="ORF">L195_g045736</name>
</gene>
<dbReference type="AlphaFoldDB" id="A0A2K3MFR8"/>
<evidence type="ECO:0000313" key="6">
    <source>
        <dbReference type="Proteomes" id="UP000236291"/>
    </source>
</evidence>
<accession>A0A2K3MFR8</accession>
<dbReference type="PANTHER" id="PTHR11413">
    <property type="entry name" value="CYSTATIN FAMILY MEMBER"/>
    <property type="match status" value="1"/>
</dbReference>
<sequence length="121" mass="13598">MDTTDMKKLEMEEEDEEEEILGGIFEVEGSQSDPTINSLARFAVDQHSKKENAIVEFVKVVNAKIQDVAGVLYYITLEAKVGEKVNVYEAKIWEQSWLDLKELTEFKLVGDAPSVDSGKKA</sequence>
<dbReference type="PANTHER" id="PTHR11413:SF116">
    <property type="entry name" value="MULTICYSTATIN"/>
    <property type="match status" value="1"/>
</dbReference>
<comment type="caution">
    <text evidence="5">The sequence shown here is derived from an EMBL/GenBank/DDBJ whole genome shotgun (WGS) entry which is preliminary data.</text>
</comment>
<evidence type="ECO:0000256" key="1">
    <source>
        <dbReference type="ARBA" id="ARBA00022690"/>
    </source>
</evidence>
<reference evidence="5 6" key="2">
    <citation type="journal article" date="2017" name="Front. Plant Sci.">
        <title>Gene Classification and Mining of Molecular Markers Useful in Red Clover (Trifolium pratense) Breeding.</title>
        <authorList>
            <person name="Istvanek J."/>
            <person name="Dluhosova J."/>
            <person name="Dluhos P."/>
            <person name="Patkova L."/>
            <person name="Nedelnik J."/>
            <person name="Repkova J."/>
        </authorList>
    </citation>
    <scope>NUCLEOTIDE SEQUENCE [LARGE SCALE GENOMIC DNA]</scope>
    <source>
        <strain evidence="6">cv. Tatra</strain>
        <tissue evidence="5">Young leaves</tissue>
    </source>
</reference>
<dbReference type="InterPro" id="IPR046350">
    <property type="entry name" value="Cystatin_sf"/>
</dbReference>
<evidence type="ECO:0000256" key="2">
    <source>
        <dbReference type="ARBA" id="ARBA00022704"/>
    </source>
</evidence>
<proteinExistence type="inferred from homology"/>
<dbReference type="Proteomes" id="UP000236291">
    <property type="component" value="Unassembled WGS sequence"/>
</dbReference>
<dbReference type="CDD" id="cd00042">
    <property type="entry name" value="CY"/>
    <property type="match status" value="1"/>
</dbReference>
<dbReference type="Gene3D" id="3.10.450.10">
    <property type="match status" value="1"/>
</dbReference>
<dbReference type="InterPro" id="IPR000010">
    <property type="entry name" value="Cystatin_dom"/>
</dbReference>
<keyword evidence="1 3" id="KW-0646">Protease inhibitor</keyword>
<dbReference type="SUPFAM" id="SSF54403">
    <property type="entry name" value="Cystatin/monellin"/>
    <property type="match status" value="1"/>
</dbReference>